<dbReference type="Pfam" id="PF01966">
    <property type="entry name" value="HD"/>
    <property type="match status" value="1"/>
</dbReference>
<dbReference type="PANTHER" id="PTHR11373:SF4">
    <property type="entry name" value="DEOXYNUCLEOSIDE TRIPHOSPHATE TRIPHOSPHOHYDROLASE SAMHD1"/>
    <property type="match status" value="1"/>
</dbReference>
<feature type="domain" description="HD" evidence="1">
    <location>
        <begin position="66"/>
        <end position="178"/>
    </location>
</feature>
<dbReference type="InterPro" id="IPR050135">
    <property type="entry name" value="dGTPase-like"/>
</dbReference>
<accession>A0A2H4UTQ6</accession>
<name>A0A2H4UTQ6_9VIRU</name>
<evidence type="ECO:0000313" key="2">
    <source>
        <dbReference type="EMBL" id="ATZ80237.1"/>
    </source>
</evidence>
<dbReference type="InterPro" id="IPR006674">
    <property type="entry name" value="HD_domain"/>
</dbReference>
<dbReference type="CDD" id="cd00077">
    <property type="entry name" value="HDc"/>
    <property type="match status" value="1"/>
</dbReference>
<dbReference type="GO" id="GO:0006203">
    <property type="term" value="P:dGTP catabolic process"/>
    <property type="evidence" value="ECO:0007669"/>
    <property type="project" value="TreeGrafter"/>
</dbReference>
<reference evidence="2" key="1">
    <citation type="journal article" date="2017" name="Elife">
        <title>The kinetoplastid-infecting Bodo saltans virus (BsV), a window into the most abundant giant viruses in the sea.</title>
        <authorList>
            <person name="Deeg C.M."/>
            <person name="Chow C.-E.T."/>
            <person name="Suttle C.A."/>
        </authorList>
    </citation>
    <scope>NUCLEOTIDE SEQUENCE</scope>
    <source>
        <strain evidence="2">NG1</strain>
    </source>
</reference>
<gene>
    <name evidence="2" type="ORF">BMW23_0179</name>
</gene>
<protein>
    <submittedName>
        <fullName evidence="2">HD domain-containing protein</fullName>
    </submittedName>
</protein>
<organism evidence="2">
    <name type="scientific">Bodo saltans virus</name>
    <dbReference type="NCBI Taxonomy" id="2024608"/>
    <lineage>
        <taxon>Viruses</taxon>
        <taxon>Varidnaviria</taxon>
        <taxon>Bamfordvirae</taxon>
        <taxon>Nucleocytoviricota</taxon>
        <taxon>Megaviricetes</taxon>
        <taxon>Imitervirales</taxon>
        <taxon>Mimiviridae</taxon>
        <taxon>Klosneuvirinae</taxon>
        <taxon>Theiavirus</taxon>
        <taxon>Theiavirus salishense</taxon>
    </lineage>
</organism>
<dbReference type="SUPFAM" id="SSF109604">
    <property type="entry name" value="HD-domain/PDEase-like"/>
    <property type="match status" value="1"/>
</dbReference>
<evidence type="ECO:0000259" key="1">
    <source>
        <dbReference type="Pfam" id="PF01966"/>
    </source>
</evidence>
<dbReference type="Gene3D" id="1.10.3210.10">
    <property type="entry name" value="Hypothetical protein af1432"/>
    <property type="match status" value="1"/>
</dbReference>
<dbReference type="Proteomes" id="UP000240325">
    <property type="component" value="Segment"/>
</dbReference>
<dbReference type="PANTHER" id="PTHR11373">
    <property type="entry name" value="DEOXYNUCLEOSIDE TRIPHOSPHATE TRIPHOSPHOHYDROLASE"/>
    <property type="match status" value="1"/>
</dbReference>
<dbReference type="Gene3D" id="3.30.70.2760">
    <property type="match status" value="1"/>
</dbReference>
<proteinExistence type="predicted"/>
<keyword evidence="3" id="KW-1185">Reference proteome</keyword>
<dbReference type="EMBL" id="MF782455">
    <property type="protein sequence ID" value="ATZ80237.1"/>
    <property type="molecule type" value="Genomic_DNA"/>
</dbReference>
<evidence type="ECO:0000313" key="3">
    <source>
        <dbReference type="Proteomes" id="UP000240325"/>
    </source>
</evidence>
<sequence>MIKKKLISDLCCTARTIDDVLYGPIQISTFATEIIDSMEFQRLREMRQLGLANFIFANATHTRYVHSIGTYYQSKELTRRLADVTPISDMDGYLRAIPELNEYIEKNYKDKYCEFDKYIQELVNISALCHDLGHGPFSHLFDDIFIEHTTLSTHANAKHEKRSQLLVEIIIKNSQFLSQRISSEHIKLIKNIIDPSESHKGFIYQIVSNYSNSLDVDKYDYIIRDMFTIGKHASFDYRRLITQAVIINNNIAYPKDCALDIQQLFQMRHYMHRQIYNHEDVVGAQLMMSDMMIKIDQLINISHSITDMNIFCKYTDSFILQFPEFLDSDLFKSTESNIEIAKEIIGLSYRFKIKKHYYPVFAFIFNDKVKLDKDIVFKDAFSQHLNDIIIYSSTVGFVSGNKSNPLDNVYFYDDIKYVNDKINSIGSTIQKNKYGITNLIPESYQEHLTIVYFKKNDDVSRKTIIPKLEEHFSNYISKYLQEYVIKYIKI</sequence>
<dbReference type="GO" id="GO:0008832">
    <property type="term" value="F:dGTPase activity"/>
    <property type="evidence" value="ECO:0007669"/>
    <property type="project" value="TreeGrafter"/>
</dbReference>
<dbReference type="InterPro" id="IPR003607">
    <property type="entry name" value="HD/PDEase_dom"/>
</dbReference>